<feature type="region of interest" description="Disordered" evidence="1">
    <location>
        <begin position="139"/>
        <end position="170"/>
    </location>
</feature>
<protein>
    <submittedName>
        <fullName evidence="2">Uncharacterized protein</fullName>
    </submittedName>
</protein>
<comment type="caution">
    <text evidence="2">The sequence shown here is derived from an EMBL/GenBank/DDBJ whole genome shotgun (WGS) entry which is preliminary data.</text>
</comment>
<gene>
    <name evidence="2" type="ORF">Cba03nite_68220</name>
</gene>
<evidence type="ECO:0000313" key="2">
    <source>
        <dbReference type="EMBL" id="GIF85473.1"/>
    </source>
</evidence>
<evidence type="ECO:0000313" key="3">
    <source>
        <dbReference type="Proteomes" id="UP000601223"/>
    </source>
</evidence>
<evidence type="ECO:0000256" key="1">
    <source>
        <dbReference type="SAM" id="MobiDB-lite"/>
    </source>
</evidence>
<sequence length="170" mass="18562">MEDAERVAASLTAWLGTVTFEDRDADQVTDLLVQSALAWGAAQGWRVYRRARSVAQLPPPYADRHSWVDVGIARQGLPPIVVEVDQSDRKRTLEKLQAEAAQGRVALWLRWGTGPFHHPPAPVCLVAYQVTARKDATGRRTFGTPAAERPAPVHSGVELGDADQGDLFAS</sequence>
<reference evidence="2 3" key="1">
    <citation type="submission" date="2021-01" db="EMBL/GenBank/DDBJ databases">
        <title>Whole genome shotgun sequence of Catellatospora bangladeshensis NBRC 107357.</title>
        <authorList>
            <person name="Komaki H."/>
            <person name="Tamura T."/>
        </authorList>
    </citation>
    <scope>NUCLEOTIDE SEQUENCE [LARGE SCALE GENOMIC DNA]</scope>
    <source>
        <strain evidence="2 3">NBRC 107357</strain>
    </source>
</reference>
<dbReference type="EMBL" id="BONF01000047">
    <property type="protein sequence ID" value="GIF85473.1"/>
    <property type="molecule type" value="Genomic_DNA"/>
</dbReference>
<dbReference type="Proteomes" id="UP000601223">
    <property type="component" value="Unassembled WGS sequence"/>
</dbReference>
<proteinExistence type="predicted"/>
<dbReference type="RefSeq" id="WP_203755406.1">
    <property type="nucleotide sequence ID" value="NZ_BONF01000047.1"/>
</dbReference>
<dbReference type="AlphaFoldDB" id="A0A8J3JUU5"/>
<name>A0A8J3JUU5_9ACTN</name>
<accession>A0A8J3JUU5</accession>
<keyword evidence="3" id="KW-1185">Reference proteome</keyword>
<organism evidence="2 3">
    <name type="scientific">Catellatospora bangladeshensis</name>
    <dbReference type="NCBI Taxonomy" id="310355"/>
    <lineage>
        <taxon>Bacteria</taxon>
        <taxon>Bacillati</taxon>
        <taxon>Actinomycetota</taxon>
        <taxon>Actinomycetes</taxon>
        <taxon>Micromonosporales</taxon>
        <taxon>Micromonosporaceae</taxon>
        <taxon>Catellatospora</taxon>
    </lineage>
</organism>